<name>A0AAV7HMN1_DENCH</name>
<keyword evidence="4" id="KW-1185">Reference proteome</keyword>
<evidence type="ECO:0000313" key="4">
    <source>
        <dbReference type="Proteomes" id="UP000775213"/>
    </source>
</evidence>
<sequence length="645" mass="74955">MEISPKYKQLWNKWDVRVLILLSLSIQIILIFLGRLRRTSTSRWIRLVVWASYLLADRVAGFVLGQLSSSMDGSSSNIIIAFWAPFLILHLGGPDTITAYSIEDNELWARHLLGLGYDLFIAFYVYFRSLPNTRLLIPTLLIFLVAIIKYVERSYSLYKASVKGIHNSISSFNITINDLTNAFERLLQRNNLKYLHQAFLLYSNIKPYFIDAFQNLNENGEIENFLENMSAEQALMVMRTELNYAYDEFYTKAIVIHSIPGYVLRVLCSTCILVAFSLFVLEPKDDFNNLDVDITYVLLTTSICLDFIATIMLMFSDRMIVSLLNVKKLSNFSNWLANFIFRIKNTCRKGKYWSIKLPQLNLLIYCLSFSSPKKTLRQRMMSWVAKKLSFMQAKSWLYRTSFIEQETYTLQTMSPVKAPQEFLEIIISNLQRLEHLSLEDFNKPAGFSALQKVSTFTSLDNAVPFVQLLKTLSFDQQVLIWHITTELCLHGNLKSQHPWHPQRNEIEENTSKGLKIKSSEMEACKYLSNYMMHTVLIRSDLLSTMGGESYMLFWETIKEMIEFIGMSYDDQHQLLKPNEKVEEVCMKMIATPIEFNNFTASLFNSARVLAHLMLTTREEERWTVITMEWVELLQKGANKTKGRHI</sequence>
<keyword evidence="1" id="KW-0472">Membrane</keyword>
<protein>
    <recommendedName>
        <fullName evidence="2">DUF4220 domain-containing protein</fullName>
    </recommendedName>
</protein>
<feature type="transmembrane region" description="Helical" evidence="1">
    <location>
        <begin position="79"/>
        <end position="100"/>
    </location>
</feature>
<organism evidence="3 4">
    <name type="scientific">Dendrobium chrysotoxum</name>
    <name type="common">Orchid</name>
    <dbReference type="NCBI Taxonomy" id="161865"/>
    <lineage>
        <taxon>Eukaryota</taxon>
        <taxon>Viridiplantae</taxon>
        <taxon>Streptophyta</taxon>
        <taxon>Embryophyta</taxon>
        <taxon>Tracheophyta</taxon>
        <taxon>Spermatophyta</taxon>
        <taxon>Magnoliopsida</taxon>
        <taxon>Liliopsida</taxon>
        <taxon>Asparagales</taxon>
        <taxon>Orchidaceae</taxon>
        <taxon>Epidendroideae</taxon>
        <taxon>Malaxideae</taxon>
        <taxon>Dendrobiinae</taxon>
        <taxon>Dendrobium</taxon>
    </lineage>
</organism>
<feature type="transmembrane region" description="Helical" evidence="1">
    <location>
        <begin position="133"/>
        <end position="151"/>
    </location>
</feature>
<feature type="transmembrane region" description="Helical" evidence="1">
    <location>
        <begin position="16"/>
        <end position="35"/>
    </location>
</feature>
<feature type="transmembrane region" description="Helical" evidence="1">
    <location>
        <begin position="262"/>
        <end position="282"/>
    </location>
</feature>
<comment type="caution">
    <text evidence="3">The sequence shown here is derived from an EMBL/GenBank/DDBJ whole genome shotgun (WGS) entry which is preliminary data.</text>
</comment>
<evidence type="ECO:0000313" key="3">
    <source>
        <dbReference type="EMBL" id="KAH0469881.1"/>
    </source>
</evidence>
<proteinExistence type="predicted"/>
<feature type="transmembrane region" description="Helical" evidence="1">
    <location>
        <begin position="107"/>
        <end position="127"/>
    </location>
</feature>
<feature type="transmembrane region" description="Helical" evidence="1">
    <location>
        <begin position="294"/>
        <end position="315"/>
    </location>
</feature>
<dbReference type="Pfam" id="PF13968">
    <property type="entry name" value="DUF4220"/>
    <property type="match status" value="1"/>
</dbReference>
<dbReference type="Proteomes" id="UP000775213">
    <property type="component" value="Unassembled WGS sequence"/>
</dbReference>
<dbReference type="PANTHER" id="PTHR31325">
    <property type="entry name" value="OS01G0798800 PROTEIN-RELATED"/>
    <property type="match status" value="1"/>
</dbReference>
<reference evidence="3 4" key="1">
    <citation type="journal article" date="2021" name="Hortic Res">
        <title>Chromosome-scale assembly of the Dendrobium chrysotoxum genome enhances the understanding of orchid evolution.</title>
        <authorList>
            <person name="Zhang Y."/>
            <person name="Zhang G.Q."/>
            <person name="Zhang D."/>
            <person name="Liu X.D."/>
            <person name="Xu X.Y."/>
            <person name="Sun W.H."/>
            <person name="Yu X."/>
            <person name="Zhu X."/>
            <person name="Wang Z.W."/>
            <person name="Zhao X."/>
            <person name="Zhong W.Y."/>
            <person name="Chen H."/>
            <person name="Yin W.L."/>
            <person name="Huang T."/>
            <person name="Niu S.C."/>
            <person name="Liu Z.J."/>
        </authorList>
    </citation>
    <scope>NUCLEOTIDE SEQUENCE [LARGE SCALE GENOMIC DNA]</scope>
    <source>
        <strain evidence="3">Lindl</strain>
    </source>
</reference>
<dbReference type="AlphaFoldDB" id="A0AAV7HMN1"/>
<keyword evidence="1" id="KW-0812">Transmembrane</keyword>
<dbReference type="EMBL" id="JAGFBR010000002">
    <property type="protein sequence ID" value="KAH0469881.1"/>
    <property type="molecule type" value="Genomic_DNA"/>
</dbReference>
<feature type="domain" description="DUF4220" evidence="2">
    <location>
        <begin position="50"/>
        <end position="363"/>
    </location>
</feature>
<evidence type="ECO:0000256" key="1">
    <source>
        <dbReference type="SAM" id="Phobius"/>
    </source>
</evidence>
<feature type="transmembrane region" description="Helical" evidence="1">
    <location>
        <begin position="47"/>
        <end position="67"/>
    </location>
</feature>
<accession>A0AAV7HMN1</accession>
<dbReference type="InterPro" id="IPR025315">
    <property type="entry name" value="DUF4220"/>
</dbReference>
<gene>
    <name evidence="3" type="ORF">IEQ34_001439</name>
</gene>
<keyword evidence="1" id="KW-1133">Transmembrane helix</keyword>
<evidence type="ECO:0000259" key="2">
    <source>
        <dbReference type="Pfam" id="PF13968"/>
    </source>
</evidence>